<keyword evidence="14" id="KW-1185">Reference proteome</keyword>
<evidence type="ECO:0000313" key="14">
    <source>
        <dbReference type="Proteomes" id="UP001515100"/>
    </source>
</evidence>
<dbReference type="InterPro" id="IPR025703">
    <property type="entry name" value="Bifunct_PutA"/>
</dbReference>
<dbReference type="Gene3D" id="3.20.20.220">
    <property type="match status" value="1"/>
</dbReference>
<dbReference type="InterPro" id="IPR015590">
    <property type="entry name" value="Aldehyde_DH_dom"/>
</dbReference>
<keyword evidence="10" id="KW-0812">Transmembrane</keyword>
<dbReference type="GO" id="GO:0004657">
    <property type="term" value="F:proline dehydrogenase activity"/>
    <property type="evidence" value="ECO:0007669"/>
    <property type="project" value="InterPro"/>
</dbReference>
<evidence type="ECO:0000256" key="4">
    <source>
        <dbReference type="ARBA" id="ARBA00023027"/>
    </source>
</evidence>
<dbReference type="Pfam" id="PF00171">
    <property type="entry name" value="Aldedh"/>
    <property type="match status" value="1"/>
</dbReference>
<evidence type="ECO:0000259" key="11">
    <source>
        <dbReference type="Pfam" id="PF00171"/>
    </source>
</evidence>
<dbReference type="PANTHER" id="PTHR42862">
    <property type="entry name" value="DELTA-1-PYRROLINE-5-CARBOXYLATE DEHYDROGENASE 1, ISOFORM A-RELATED"/>
    <property type="match status" value="1"/>
</dbReference>
<comment type="catalytic activity">
    <reaction evidence="5">
        <text>L-glutamate 5-semialdehyde + NAD(+) + H2O = L-glutamate + NADH + 2 H(+)</text>
        <dbReference type="Rhea" id="RHEA:30235"/>
        <dbReference type="ChEBI" id="CHEBI:15377"/>
        <dbReference type="ChEBI" id="CHEBI:15378"/>
        <dbReference type="ChEBI" id="CHEBI:29985"/>
        <dbReference type="ChEBI" id="CHEBI:57540"/>
        <dbReference type="ChEBI" id="CHEBI:57945"/>
        <dbReference type="ChEBI" id="CHEBI:58066"/>
        <dbReference type="EC" id="1.2.1.88"/>
    </reaction>
</comment>
<dbReference type="InterPro" id="IPR029510">
    <property type="entry name" value="Ald_DH_CS_GLU"/>
</dbReference>
<name>A0A641AJS1_9ACTN</name>
<accession>A0A641AJS1</accession>
<dbReference type="GO" id="GO:0003842">
    <property type="term" value="F:L-glutamate gamma-semialdehyde dehydrogenase activity"/>
    <property type="evidence" value="ECO:0007669"/>
    <property type="project" value="UniProtKB-EC"/>
</dbReference>
<dbReference type="PANTHER" id="PTHR42862:SF1">
    <property type="entry name" value="DELTA-1-PYRROLINE-5-CARBOXYLATE DEHYDROGENASE 2, ISOFORM A-RELATED"/>
    <property type="match status" value="1"/>
</dbReference>
<dbReference type="EMBL" id="SDPP02000003">
    <property type="protein sequence ID" value="KAA1375920.1"/>
    <property type="molecule type" value="Genomic_DNA"/>
</dbReference>
<comment type="pathway">
    <text evidence="1">Amino-acid degradation; L-proline degradation into L-glutamate; L-glutamate from L-proline: step 2/2.</text>
</comment>
<evidence type="ECO:0000256" key="9">
    <source>
        <dbReference type="SAM" id="MobiDB-lite"/>
    </source>
</evidence>
<evidence type="ECO:0000256" key="10">
    <source>
        <dbReference type="SAM" id="Phobius"/>
    </source>
</evidence>
<dbReference type="InterPro" id="IPR016160">
    <property type="entry name" value="Ald_DH_CS_CYS"/>
</dbReference>
<dbReference type="GO" id="GO:0009898">
    <property type="term" value="C:cytoplasmic side of plasma membrane"/>
    <property type="evidence" value="ECO:0007669"/>
    <property type="project" value="TreeGrafter"/>
</dbReference>
<dbReference type="AlphaFoldDB" id="A0A641AJS1"/>
<feature type="active site" evidence="6">
    <location>
        <position position="737"/>
    </location>
</feature>
<feature type="domain" description="Proline dehydrogenase" evidence="12">
    <location>
        <begin position="126"/>
        <end position="414"/>
    </location>
</feature>
<dbReference type="Gene3D" id="3.40.309.10">
    <property type="entry name" value="Aldehyde Dehydrogenase, Chain A, domain 2"/>
    <property type="match status" value="1"/>
</dbReference>
<dbReference type="GO" id="GO:0003700">
    <property type="term" value="F:DNA-binding transcription factor activity"/>
    <property type="evidence" value="ECO:0007669"/>
    <property type="project" value="InterPro"/>
</dbReference>
<dbReference type="EC" id="1.2.1.88" evidence="2"/>
<feature type="transmembrane region" description="Helical" evidence="10">
    <location>
        <begin position="84"/>
        <end position="104"/>
    </location>
</feature>
<dbReference type="SUPFAM" id="SSF53720">
    <property type="entry name" value="ALDH-like"/>
    <property type="match status" value="1"/>
</dbReference>
<dbReference type="InterPro" id="IPR016161">
    <property type="entry name" value="Ald_DH/histidinol_DH"/>
</dbReference>
<protein>
    <recommendedName>
        <fullName evidence="2">L-glutamate gamma-semialdehyde dehydrogenase</fullName>
        <ecNumber evidence="2">1.2.1.88</ecNumber>
    </recommendedName>
</protein>
<dbReference type="SUPFAM" id="SSF51730">
    <property type="entry name" value="FAD-linked oxidoreductase"/>
    <property type="match status" value="1"/>
</dbReference>
<dbReference type="PROSITE" id="PS00070">
    <property type="entry name" value="ALDEHYDE_DEHYDR_CYS"/>
    <property type="match status" value="1"/>
</dbReference>
<evidence type="ECO:0000259" key="12">
    <source>
        <dbReference type="Pfam" id="PF01619"/>
    </source>
</evidence>
<dbReference type="PROSITE" id="PS00687">
    <property type="entry name" value="ALDEHYDE_DEHYDR_GLU"/>
    <property type="match status" value="1"/>
</dbReference>
<feature type="region of interest" description="Disordered" evidence="9">
    <location>
        <begin position="457"/>
        <end position="476"/>
    </location>
</feature>
<keyword evidence="10" id="KW-1133">Transmembrane helix</keyword>
<keyword evidence="4" id="KW-0520">NAD</keyword>
<comment type="similarity">
    <text evidence="8">Belongs to the aldehyde dehydrogenase family.</text>
</comment>
<comment type="caution">
    <text evidence="13">The sequence shown here is derived from an EMBL/GenBank/DDBJ whole genome shotgun (WGS) entry which is preliminary data.</text>
</comment>
<organism evidence="13 14">
    <name type="scientific">Aeromicrobium fastidiosum</name>
    <dbReference type="NCBI Taxonomy" id="52699"/>
    <lineage>
        <taxon>Bacteria</taxon>
        <taxon>Bacillati</taxon>
        <taxon>Actinomycetota</taxon>
        <taxon>Actinomycetes</taxon>
        <taxon>Propionibacteriales</taxon>
        <taxon>Nocardioidaceae</taxon>
        <taxon>Aeromicrobium</taxon>
    </lineage>
</organism>
<dbReference type="InterPro" id="IPR050485">
    <property type="entry name" value="Proline_metab_enzyme"/>
</dbReference>
<evidence type="ECO:0000313" key="13">
    <source>
        <dbReference type="EMBL" id="KAA1375920.1"/>
    </source>
</evidence>
<feature type="domain" description="Aldehyde dehydrogenase" evidence="11">
    <location>
        <begin position="508"/>
        <end position="922"/>
    </location>
</feature>
<keyword evidence="10" id="KW-0472">Membrane</keyword>
<dbReference type="GO" id="GO:0010133">
    <property type="term" value="P:L-proline catabolic process to L-glutamate"/>
    <property type="evidence" value="ECO:0007669"/>
    <property type="project" value="InterPro"/>
</dbReference>
<evidence type="ECO:0000256" key="2">
    <source>
        <dbReference type="ARBA" id="ARBA00012884"/>
    </source>
</evidence>
<evidence type="ECO:0000256" key="3">
    <source>
        <dbReference type="ARBA" id="ARBA00023002"/>
    </source>
</evidence>
<evidence type="ECO:0000256" key="8">
    <source>
        <dbReference type="RuleBase" id="RU003345"/>
    </source>
</evidence>
<dbReference type="RefSeq" id="WP_129183454.1">
    <property type="nucleotide sequence ID" value="NZ_JAGIOG010000001.1"/>
</dbReference>
<dbReference type="InterPro" id="IPR016163">
    <property type="entry name" value="Ald_DH_C"/>
</dbReference>
<evidence type="ECO:0000256" key="7">
    <source>
        <dbReference type="PROSITE-ProRule" id="PRU10007"/>
    </source>
</evidence>
<dbReference type="OrthoDB" id="9812625at2"/>
<keyword evidence="3 8" id="KW-0560">Oxidoreductase</keyword>
<dbReference type="InterPro" id="IPR002872">
    <property type="entry name" value="Proline_DH_dom"/>
</dbReference>
<evidence type="ECO:0000256" key="1">
    <source>
        <dbReference type="ARBA" id="ARBA00004786"/>
    </source>
</evidence>
<dbReference type="PIRSF" id="PIRSF000197">
    <property type="entry name" value="Bifunct_PutA"/>
    <property type="match status" value="1"/>
</dbReference>
<proteinExistence type="inferred from homology"/>
<dbReference type="Gene3D" id="3.40.605.10">
    <property type="entry name" value="Aldehyde Dehydrogenase, Chain A, domain 1"/>
    <property type="match status" value="1"/>
</dbReference>
<feature type="active site" evidence="6 7">
    <location>
        <position position="703"/>
    </location>
</feature>
<gene>
    <name evidence="13" type="ORF">ESP62_010655</name>
</gene>
<dbReference type="InterPro" id="IPR016162">
    <property type="entry name" value="Ald_DH_N"/>
</dbReference>
<dbReference type="Proteomes" id="UP001515100">
    <property type="component" value="Unassembled WGS sequence"/>
</dbReference>
<dbReference type="InterPro" id="IPR029041">
    <property type="entry name" value="FAD-linked_oxidoreductase-like"/>
</dbReference>
<evidence type="ECO:0000256" key="5">
    <source>
        <dbReference type="ARBA" id="ARBA00048142"/>
    </source>
</evidence>
<reference evidence="13" key="1">
    <citation type="submission" date="2019-09" db="EMBL/GenBank/DDBJ databases">
        <authorList>
            <person name="Li J."/>
        </authorList>
    </citation>
    <scope>NUCLEOTIDE SEQUENCE [LARGE SCALE GENOMIC DNA]</scope>
    <source>
        <strain evidence="13">NRBC 14897</strain>
    </source>
</reference>
<dbReference type="Pfam" id="PF01619">
    <property type="entry name" value="Pro_dh"/>
    <property type="match status" value="1"/>
</dbReference>
<sequence length="1129" mass="121762">MTELTLAERSVELVRAWTEAKRPRRRTAAAATRLATLLKDPQGLEFTIGFVDRVVRPDDHQVAARNLRRLAGDLPAFLPLTQKLLLRLGALVSFLLPALVVGVARATLRRMVGHLVVDARPQQLGRAISKLRSRGDRLNLNLLGEAVLGDGEAERRRDGTLALIERDDVDYVSVKVSSVASQLSMWAFDESVERVVKQLTPLYERAASGEPTFINLDMEEYKDLDLTVAVFTTILESFPDLEAGIVLQAYLPDALGAMQELQAWATDRRAAGGAPVKVRLVKGANLAMERVDATMHGWPLATWGTKRETDTNYKRVLQWALTPERVDAVRIGVAGQNLFDVAYAWLLAGDRDVRHAVDFEMLLGMDTGPVDAVRGDIGQLLLYTPVVSPAEFDVAISYLVRRLEENASSDNFMSAAFELSTDPSLHSRETQRFLESVAALDTSVPVPHRRQDRLTEVSTPSTGTFANTPDTDPSTEANREWARLALARASYTQVGAETVRIGSVPGPASLETIIHDTRDAAALWQARGSDVRAWILHQAASALGARRGDLVSVMAAEAGKTVAEADVEVSEAVDFANYYAEAARRLDAVDGATFVPDRLTVVTPPWNFPVAIPAGSVLAALAVGSGVIIKAAPQTRRCAAVMVEALWQAGVPRDVLRFVTIDEGPLSKALIAHSAVDRVILTGGWETAQLFRSWRPDLPLLAETSGKNAIVITPSADIDLAVADLVKSAFGHAGQKCSAASLAIVVGSVADSERFHRQLVDAVASLKVGHPDDPQVSMGPVIEPPRGKLLQGLTELGTGETWLLEPRQLGADSRVWTPGIRAGVMPGSTFHTTEYFGPVLGIMHASDLAEAIAWQNATDYGLTAGIHSLDADEVNTWLDTVEAGNLYVNRGITGAIVQRQPFGGWKRSSVGTTAKAGGPNYLTHLGTWQPRPLRATSDSPTLSAAVTAILDAAAPHLTPVENKRLLAAAQSDHVAWTREYGVAKDVSGLGVERNVFRYVPVPVTIRSDGFLAELVRVLLAAARTGAPVTVSSPSPLPVGLVAHARVETHQQWTAHVTEARPPRVRLLGGDARALAVAVDGDPDVAIYAGAVTPSGRVEALPFLQEQSISITNHRFGNHDVEFDRVLPRR</sequence>
<evidence type="ECO:0000256" key="6">
    <source>
        <dbReference type="PIRSR" id="PIRSR000197-1"/>
    </source>
</evidence>